<feature type="transmembrane region" description="Helical" evidence="1">
    <location>
        <begin position="86"/>
        <end position="113"/>
    </location>
</feature>
<feature type="transmembrane region" description="Helical" evidence="1">
    <location>
        <begin position="434"/>
        <end position="450"/>
    </location>
</feature>
<evidence type="ECO:0000256" key="1">
    <source>
        <dbReference type="SAM" id="Phobius"/>
    </source>
</evidence>
<dbReference type="EMBL" id="LCEJ01000052">
    <property type="protein sequence ID" value="KKS69497.1"/>
    <property type="molecule type" value="Genomic_DNA"/>
</dbReference>
<keyword evidence="1" id="KW-0812">Transmembrane</keyword>
<feature type="transmembrane region" description="Helical" evidence="1">
    <location>
        <begin position="347"/>
        <end position="367"/>
    </location>
</feature>
<feature type="transmembrane region" description="Helical" evidence="1">
    <location>
        <begin position="125"/>
        <end position="146"/>
    </location>
</feature>
<feature type="transmembrane region" description="Helical" evidence="1">
    <location>
        <begin position="152"/>
        <end position="169"/>
    </location>
</feature>
<feature type="transmembrane region" description="Helical" evidence="1">
    <location>
        <begin position="406"/>
        <end position="427"/>
    </location>
</feature>
<evidence type="ECO:0008006" key="4">
    <source>
        <dbReference type="Google" id="ProtNLM"/>
    </source>
</evidence>
<dbReference type="Proteomes" id="UP000034785">
    <property type="component" value="Unassembled WGS sequence"/>
</dbReference>
<reference evidence="2 3" key="1">
    <citation type="journal article" date="2015" name="Nature">
        <title>rRNA introns, odd ribosomes, and small enigmatic genomes across a large radiation of phyla.</title>
        <authorList>
            <person name="Brown C.T."/>
            <person name="Hug L.A."/>
            <person name="Thomas B.C."/>
            <person name="Sharon I."/>
            <person name="Castelle C.J."/>
            <person name="Singh A."/>
            <person name="Wilkins M.J."/>
            <person name="Williams K.H."/>
            <person name="Banfield J.F."/>
        </authorList>
    </citation>
    <scope>NUCLEOTIDE SEQUENCE [LARGE SCALE GENOMIC DNA]</scope>
</reference>
<proteinExistence type="predicted"/>
<dbReference type="AlphaFoldDB" id="A0A0G1B894"/>
<feature type="transmembrane region" description="Helical" evidence="1">
    <location>
        <begin position="181"/>
        <end position="214"/>
    </location>
</feature>
<organism evidence="2 3">
    <name type="scientific">Candidatus Daviesbacteria bacterium GW2011_GWA2_42_7</name>
    <dbReference type="NCBI Taxonomy" id="1618425"/>
    <lineage>
        <taxon>Bacteria</taxon>
        <taxon>Candidatus Daviesiibacteriota</taxon>
    </lineage>
</organism>
<keyword evidence="1" id="KW-0472">Membrane</keyword>
<feature type="transmembrane region" description="Helical" evidence="1">
    <location>
        <begin position="234"/>
        <end position="253"/>
    </location>
</feature>
<comment type="caution">
    <text evidence="2">The sequence shown here is derived from an EMBL/GenBank/DDBJ whole genome shotgun (WGS) entry which is preliminary data.</text>
</comment>
<accession>A0A0G1B894</accession>
<sequence length="737" mass="85384">MKYRLPLAVVISIFLLINVAFNINILEEILQFEQPETIQIGDGAVFEVHTEEIYQKLIKLENPFLIQKTFYPFETNIALNDSATSFALLFIPLRIIFNTHQSILIIIMVNIFLAELGMYKLLSKFNISPIISLVFSLVYGLTPFIGIRISGHYTYTSIYFFPWLFFVIIKFLDEKERLKKFVLLIIFSILLFLLLLTNFYFFIASIMLVMLYLLFFLWKDPKNVIKRIFLESPFILFSLSLFFLLIAPWLYVVQQYIYFDDLVKTPGFGGAIELSADLLSFITPSESNPFYRFIIINLSSSVPFLLKYKKFYISFGTHFAYPGIIILVIYIYLLIRWKKIAKSIKGQILPHVIISLFFAIILLGPFLKVANRWQFDLDGVRLVFPLPFLILHYIPVLNMMRETPRLLPVFVFLGCIVSSVIINKWLLKSNRKKIIIAGLVLVFFLDQFYYNSLEITQKIPRDVFNMIAKDRGDYSVLGIPFTLRDGFNYIGFVHDTMNLYGRLIHNHPVIGGYAARVSPRVFDYYKNLPFISYVANTVDKGNYNPYTQSPKNKKMLPFGGSTVDASNEIEFLNIRYVVLKNDESYSNQMAKFLQDIGFKKIFRDGQYDLLKITLKNKSYDQVNFGSQLNRLSVVAGLSEAINSKYRLVTDDVVKIFLKPKNGKILFFKAESDKSVKVDIYINKKFIDSKEIIPEKNMYSIATGNNIKKDNINEIILKFDKTAIVNGINVKLYSLGIK</sequence>
<gene>
    <name evidence="2" type="ORF">UV41_C0052G0001</name>
</gene>
<evidence type="ECO:0000313" key="3">
    <source>
        <dbReference type="Proteomes" id="UP000034785"/>
    </source>
</evidence>
<feature type="transmembrane region" description="Helical" evidence="1">
    <location>
        <begin position="379"/>
        <end position="400"/>
    </location>
</feature>
<protein>
    <recommendedName>
        <fullName evidence="4">Membrane protein 6-pyruvoyl-tetrahydropterin synthase-related domain-containing protein</fullName>
    </recommendedName>
</protein>
<evidence type="ECO:0000313" key="2">
    <source>
        <dbReference type="EMBL" id="KKS69497.1"/>
    </source>
</evidence>
<name>A0A0G1B894_9BACT</name>
<feature type="transmembrane region" description="Helical" evidence="1">
    <location>
        <begin position="318"/>
        <end position="335"/>
    </location>
</feature>
<keyword evidence="1" id="KW-1133">Transmembrane helix</keyword>